<keyword evidence="1" id="KW-0472">Membrane</keyword>
<comment type="caution">
    <text evidence="2">The sequence shown here is derived from an EMBL/GenBank/DDBJ whole genome shotgun (WGS) entry which is preliminary data.</text>
</comment>
<evidence type="ECO:0000313" key="2">
    <source>
        <dbReference type="EMBL" id="RLZ07124.1"/>
    </source>
</evidence>
<dbReference type="OrthoDB" id="886741at2"/>
<dbReference type="AlphaFoldDB" id="A0A3L9M779"/>
<name>A0A3L9M779_9FLAO</name>
<feature type="transmembrane region" description="Helical" evidence="1">
    <location>
        <begin position="6"/>
        <end position="24"/>
    </location>
</feature>
<accession>A0A3L9M779</accession>
<dbReference type="RefSeq" id="WP_121935408.1">
    <property type="nucleotide sequence ID" value="NZ_RDOJ01000019.1"/>
</dbReference>
<reference evidence="2 3" key="1">
    <citation type="submission" date="2018-10" db="EMBL/GenBank/DDBJ databases">
        <authorList>
            <person name="Chen X."/>
        </authorList>
    </citation>
    <scope>NUCLEOTIDE SEQUENCE [LARGE SCALE GENOMIC DNA]</scope>
    <source>
        <strain evidence="2 3">YIM 102668</strain>
    </source>
</reference>
<dbReference type="Proteomes" id="UP000275348">
    <property type="component" value="Unassembled WGS sequence"/>
</dbReference>
<proteinExistence type="predicted"/>
<keyword evidence="3" id="KW-1185">Reference proteome</keyword>
<gene>
    <name evidence="2" type="ORF">EAH69_11780</name>
</gene>
<evidence type="ECO:0000313" key="3">
    <source>
        <dbReference type="Proteomes" id="UP000275348"/>
    </source>
</evidence>
<keyword evidence="1" id="KW-1133">Transmembrane helix</keyword>
<evidence type="ECO:0000256" key="1">
    <source>
        <dbReference type="SAM" id="Phobius"/>
    </source>
</evidence>
<dbReference type="EMBL" id="RDOJ01000019">
    <property type="protein sequence ID" value="RLZ07124.1"/>
    <property type="molecule type" value="Genomic_DNA"/>
</dbReference>
<keyword evidence="1" id="KW-0812">Transmembrane</keyword>
<organism evidence="2 3">
    <name type="scientific">Faecalibacter macacae</name>
    <dbReference type="NCBI Taxonomy" id="1859289"/>
    <lineage>
        <taxon>Bacteria</taxon>
        <taxon>Pseudomonadati</taxon>
        <taxon>Bacteroidota</taxon>
        <taxon>Flavobacteriia</taxon>
        <taxon>Flavobacteriales</taxon>
        <taxon>Weeksellaceae</taxon>
        <taxon>Faecalibacter</taxon>
    </lineage>
</organism>
<protein>
    <submittedName>
        <fullName evidence="2">Uncharacterized protein</fullName>
    </submittedName>
</protein>
<sequence>MKKTMTIGSIIFIIMGVLVTLIQVKYRQIGKKEFELFYSTSINSKLKSISAGTGGTKITLVDNRKFVFLPYTDKGVIFDHMAKEGDIIIKKEYSDSLILIKNNEKFIFLFKKL</sequence>